<protein>
    <submittedName>
        <fullName evidence="6">Threonine kinase</fullName>
    </submittedName>
</protein>
<gene>
    <name evidence="6" type="ORF">SAMN05421790_11519</name>
</gene>
<sequence>MIGSNEMLKGKGSSFGTFGELLQGVDTEGRDFLVTFPICRYSHAFFTPDSHQKGVMVEPDFKEKSRLLAEWILDHYSFPVGGKLKIESELPVGKGMSSSSADLVATARAVESCMGIEVPLDLLQRLMRRIEPSDGVMYPGVVSYYHRNVSLCEFLGWLPGLTVVGLDEGGEVDTIQFNQIPKMFSKSEKMLYSQLLKSVTEALKRRDLITVGQVATQSALMNQKLKPKKNLQELISLCDTVDGLGVIVAHSGTCLGVLLDQSRPDYDEQLSELMERTQKLLLAPELFYSLNVSPSPMGKLAVY</sequence>
<dbReference type="OrthoDB" id="4548147at2"/>
<dbReference type="InterPro" id="IPR006203">
    <property type="entry name" value="GHMP_knse_ATP-bd_CS"/>
</dbReference>
<dbReference type="Pfam" id="PF00288">
    <property type="entry name" value="GHMP_kinases_N"/>
    <property type="match status" value="1"/>
</dbReference>
<dbReference type="RefSeq" id="WP_009711109.1">
    <property type="nucleotide sequence ID" value="NZ_CP048103.1"/>
</dbReference>
<reference evidence="7" key="1">
    <citation type="submission" date="2017-01" db="EMBL/GenBank/DDBJ databases">
        <authorList>
            <person name="Varghese N."/>
            <person name="Submissions S."/>
        </authorList>
    </citation>
    <scope>NUCLEOTIDE SEQUENCE [LARGE SCALE GENOMIC DNA]</scope>
    <source>
        <strain evidence="7">DSM 45196</strain>
    </source>
</reference>
<dbReference type="AlphaFoldDB" id="A0A1N7PW29"/>
<organism evidence="6 7">
    <name type="scientific">Kroppenstedtia eburnea</name>
    <dbReference type="NCBI Taxonomy" id="714067"/>
    <lineage>
        <taxon>Bacteria</taxon>
        <taxon>Bacillati</taxon>
        <taxon>Bacillota</taxon>
        <taxon>Bacilli</taxon>
        <taxon>Bacillales</taxon>
        <taxon>Thermoactinomycetaceae</taxon>
        <taxon>Kroppenstedtia</taxon>
    </lineage>
</organism>
<keyword evidence="4" id="KW-0067">ATP-binding</keyword>
<keyword evidence="1" id="KW-0808">Transferase</keyword>
<evidence type="ECO:0000256" key="1">
    <source>
        <dbReference type="ARBA" id="ARBA00022679"/>
    </source>
</evidence>
<accession>A0A1N7PW29</accession>
<dbReference type="EMBL" id="FTOD01000015">
    <property type="protein sequence ID" value="SIT14824.1"/>
    <property type="molecule type" value="Genomic_DNA"/>
</dbReference>
<name>A0A1N7PW29_9BACL</name>
<dbReference type="InterPro" id="IPR014721">
    <property type="entry name" value="Ribsml_uS5_D2-typ_fold_subgr"/>
</dbReference>
<evidence type="ECO:0000256" key="3">
    <source>
        <dbReference type="ARBA" id="ARBA00022777"/>
    </source>
</evidence>
<dbReference type="InterPro" id="IPR020568">
    <property type="entry name" value="Ribosomal_Su5_D2-typ_SF"/>
</dbReference>
<dbReference type="InterPro" id="IPR006204">
    <property type="entry name" value="GHMP_kinase_N_dom"/>
</dbReference>
<dbReference type="PROSITE" id="PS00627">
    <property type="entry name" value="GHMP_KINASES_ATP"/>
    <property type="match status" value="1"/>
</dbReference>
<keyword evidence="3 6" id="KW-0418">Kinase</keyword>
<dbReference type="PIRSF" id="PIRSF033887">
    <property type="entry name" value="PduX"/>
    <property type="match status" value="1"/>
</dbReference>
<feature type="domain" description="GHMP kinase N-terminal" evidence="5">
    <location>
        <begin position="72"/>
        <end position="132"/>
    </location>
</feature>
<evidence type="ECO:0000313" key="6">
    <source>
        <dbReference type="EMBL" id="SIT14824.1"/>
    </source>
</evidence>
<dbReference type="GO" id="GO:0016301">
    <property type="term" value="F:kinase activity"/>
    <property type="evidence" value="ECO:0007669"/>
    <property type="project" value="UniProtKB-KW"/>
</dbReference>
<dbReference type="Proteomes" id="UP000186795">
    <property type="component" value="Unassembled WGS sequence"/>
</dbReference>
<keyword evidence="7" id="KW-1185">Reference proteome</keyword>
<evidence type="ECO:0000313" key="7">
    <source>
        <dbReference type="Proteomes" id="UP000186795"/>
    </source>
</evidence>
<evidence type="ECO:0000256" key="4">
    <source>
        <dbReference type="ARBA" id="ARBA00022840"/>
    </source>
</evidence>
<keyword evidence="2" id="KW-0547">Nucleotide-binding</keyword>
<evidence type="ECO:0000259" key="5">
    <source>
        <dbReference type="Pfam" id="PF00288"/>
    </source>
</evidence>
<proteinExistence type="predicted"/>
<evidence type="ECO:0000256" key="2">
    <source>
        <dbReference type="ARBA" id="ARBA00022741"/>
    </source>
</evidence>
<dbReference type="SUPFAM" id="SSF54211">
    <property type="entry name" value="Ribosomal protein S5 domain 2-like"/>
    <property type="match status" value="1"/>
</dbReference>
<dbReference type="GO" id="GO:0005524">
    <property type="term" value="F:ATP binding"/>
    <property type="evidence" value="ECO:0007669"/>
    <property type="project" value="UniProtKB-KW"/>
</dbReference>
<dbReference type="Gene3D" id="3.30.230.10">
    <property type="match status" value="1"/>
</dbReference>
<dbReference type="InterPro" id="IPR012363">
    <property type="entry name" value="PduX"/>
</dbReference>